<sequence length="355" mass="39896">MAMSSAGSRALVDLYSLSKTKTFTDLSNMASQLKNVYPPLKVNTIVTWTFPSFRADRVSDGLLPDYYKQQDMKPIQTKADGNCLFNAVSLALSGSDKLSAELASLIFGAVAANVYETIDFNAAIQQEIKTTAFHGSFSGLLQVMGLASVDVIKSEIHMIYPHTRHEMLSLLNGIYLPRESSEYEVRPVIAIMWTNLSGWPDRSKILNINHFVPILKISTGTSDNNAESTDWSLVNNKRSRGTLNNGTIYKGEPTSIHSNRRPNKEKRQRPNTLPRPKKRKQPVEDQNNAKAARKKCQQQIPILSQDWFERKTRRLLRHSLRLQACKENGDNVGCDGKVKPNISIQRQVGVHSIQR</sequence>
<dbReference type="AlphaFoldDB" id="A0A7D9IWZ4"/>
<dbReference type="GO" id="GO:0000785">
    <property type="term" value="C:chromatin"/>
    <property type="evidence" value="ECO:0007669"/>
    <property type="project" value="TreeGrafter"/>
</dbReference>
<evidence type="ECO:0000256" key="2">
    <source>
        <dbReference type="ARBA" id="ARBA00020188"/>
    </source>
</evidence>
<dbReference type="InterPro" id="IPR038822">
    <property type="entry name" value="Vertnin-like"/>
</dbReference>
<organism evidence="4 5">
    <name type="scientific">Paramuricea clavata</name>
    <name type="common">Red gorgonian</name>
    <name type="synonym">Violescent sea-whip</name>
    <dbReference type="NCBI Taxonomy" id="317549"/>
    <lineage>
        <taxon>Eukaryota</taxon>
        <taxon>Metazoa</taxon>
        <taxon>Cnidaria</taxon>
        <taxon>Anthozoa</taxon>
        <taxon>Octocorallia</taxon>
        <taxon>Malacalcyonacea</taxon>
        <taxon>Plexauridae</taxon>
        <taxon>Paramuricea</taxon>
    </lineage>
</organism>
<reference evidence="4" key="1">
    <citation type="submission" date="2020-04" db="EMBL/GenBank/DDBJ databases">
        <authorList>
            <person name="Alioto T."/>
            <person name="Alioto T."/>
            <person name="Gomez Garrido J."/>
        </authorList>
    </citation>
    <scope>NUCLEOTIDE SEQUENCE</scope>
    <source>
        <strain evidence="4">A484AB</strain>
    </source>
</reference>
<comment type="caution">
    <text evidence="4">The sequence shown here is derived from an EMBL/GenBank/DDBJ whole genome shotgun (WGS) entry which is preliminary data.</text>
</comment>
<dbReference type="EMBL" id="CACRXK020009942">
    <property type="protein sequence ID" value="CAB4018290.1"/>
    <property type="molecule type" value="Genomic_DNA"/>
</dbReference>
<gene>
    <name evidence="4" type="ORF">PACLA_8A038833</name>
</gene>
<dbReference type="Gene3D" id="3.90.70.80">
    <property type="match status" value="1"/>
</dbReference>
<dbReference type="PANTHER" id="PTHR16081">
    <property type="entry name" value="VERTNIN"/>
    <property type="match status" value="1"/>
</dbReference>
<dbReference type="GO" id="GO:0006357">
    <property type="term" value="P:regulation of transcription by RNA polymerase II"/>
    <property type="evidence" value="ECO:0007669"/>
    <property type="project" value="TreeGrafter"/>
</dbReference>
<dbReference type="PANTHER" id="PTHR16081:SF0">
    <property type="entry name" value="VERTNIN"/>
    <property type="match status" value="1"/>
</dbReference>
<dbReference type="Proteomes" id="UP001152795">
    <property type="component" value="Unassembled WGS sequence"/>
</dbReference>
<name>A0A7D9IWZ4_PARCT</name>
<dbReference type="CDD" id="cd22791">
    <property type="entry name" value="OTU_VRTN"/>
    <property type="match status" value="1"/>
</dbReference>
<evidence type="ECO:0000313" key="5">
    <source>
        <dbReference type="Proteomes" id="UP001152795"/>
    </source>
</evidence>
<evidence type="ECO:0000256" key="1">
    <source>
        <dbReference type="ARBA" id="ARBA00007290"/>
    </source>
</evidence>
<feature type="compositionally biased region" description="Basic residues" evidence="3">
    <location>
        <begin position="258"/>
        <end position="280"/>
    </location>
</feature>
<evidence type="ECO:0000256" key="3">
    <source>
        <dbReference type="SAM" id="MobiDB-lite"/>
    </source>
</evidence>
<feature type="compositionally biased region" description="Polar residues" evidence="3">
    <location>
        <begin position="223"/>
        <end position="247"/>
    </location>
</feature>
<evidence type="ECO:0000313" key="4">
    <source>
        <dbReference type="EMBL" id="CAB4018290.1"/>
    </source>
</evidence>
<dbReference type="InterPro" id="IPR047273">
    <property type="entry name" value="VRTN_OTU_dom"/>
</dbReference>
<protein>
    <recommendedName>
        <fullName evidence="2">Vertnin</fullName>
    </recommendedName>
</protein>
<comment type="similarity">
    <text evidence="1">Belongs to the vertnin family.</text>
</comment>
<feature type="region of interest" description="Disordered" evidence="3">
    <location>
        <begin position="223"/>
        <end position="296"/>
    </location>
</feature>
<keyword evidence="5" id="KW-1185">Reference proteome</keyword>
<proteinExistence type="inferred from homology"/>
<accession>A0A7D9IWZ4</accession>
<dbReference type="OrthoDB" id="5990531at2759"/>